<dbReference type="AlphaFoldDB" id="A0ABD1SZ79"/>
<evidence type="ECO:0000313" key="1">
    <source>
        <dbReference type="EMBL" id="KAL2505776.1"/>
    </source>
</evidence>
<protein>
    <submittedName>
        <fullName evidence="1">Uncharacterized protein</fullName>
    </submittedName>
</protein>
<sequence length="224" mass="24244">MPSPHIRALHITAYIGNHAVSKVLVDTGFFSLSTLRALSIPQDTLLPSPVFVTAYDNSRRAAKGRLVTDRTLGPLTLTTAFHVIDIVTSFNLLLGRPWLHEAGAVASTYQKCFKIPFQGSIIKVSAEVQSALTLTADCENVGFMPSIEIGGQFVPLETMGMSPSRSVSVLDINFPRFYPFGTPKALVATENRAGTAFPEGALINRSAEARVENGKEDFAARHLV</sequence>
<evidence type="ECO:0000313" key="2">
    <source>
        <dbReference type="Proteomes" id="UP001604336"/>
    </source>
</evidence>
<dbReference type="Gene3D" id="2.40.70.10">
    <property type="entry name" value="Acid Proteases"/>
    <property type="match status" value="1"/>
</dbReference>
<organism evidence="1 2">
    <name type="scientific">Abeliophyllum distichum</name>
    <dbReference type="NCBI Taxonomy" id="126358"/>
    <lineage>
        <taxon>Eukaryota</taxon>
        <taxon>Viridiplantae</taxon>
        <taxon>Streptophyta</taxon>
        <taxon>Embryophyta</taxon>
        <taxon>Tracheophyta</taxon>
        <taxon>Spermatophyta</taxon>
        <taxon>Magnoliopsida</taxon>
        <taxon>eudicotyledons</taxon>
        <taxon>Gunneridae</taxon>
        <taxon>Pentapetalae</taxon>
        <taxon>asterids</taxon>
        <taxon>lamiids</taxon>
        <taxon>Lamiales</taxon>
        <taxon>Oleaceae</taxon>
        <taxon>Forsythieae</taxon>
        <taxon>Abeliophyllum</taxon>
    </lineage>
</organism>
<dbReference type="PANTHER" id="PTHR33240">
    <property type="entry name" value="OS08G0508500 PROTEIN"/>
    <property type="match status" value="1"/>
</dbReference>
<name>A0ABD1SZ79_9LAMI</name>
<comment type="caution">
    <text evidence="1">The sequence shown here is derived from an EMBL/GenBank/DDBJ whole genome shotgun (WGS) entry which is preliminary data.</text>
</comment>
<dbReference type="CDD" id="cd00303">
    <property type="entry name" value="retropepsin_like"/>
    <property type="match status" value="1"/>
</dbReference>
<dbReference type="PANTHER" id="PTHR33240:SF15">
    <property type="entry name" value="GAG-PRO-LIKE PROTEIN"/>
    <property type="match status" value="1"/>
</dbReference>
<dbReference type="EMBL" id="JBFOLK010000006">
    <property type="protein sequence ID" value="KAL2505776.1"/>
    <property type="molecule type" value="Genomic_DNA"/>
</dbReference>
<accession>A0ABD1SZ79</accession>
<reference evidence="2" key="1">
    <citation type="submission" date="2024-07" db="EMBL/GenBank/DDBJ databases">
        <title>Two chromosome-level genome assemblies of Korean endemic species Abeliophyllum distichum and Forsythia ovata (Oleaceae).</title>
        <authorList>
            <person name="Jang H."/>
        </authorList>
    </citation>
    <scope>NUCLEOTIDE SEQUENCE [LARGE SCALE GENOMIC DNA]</scope>
</reference>
<dbReference type="InterPro" id="IPR021109">
    <property type="entry name" value="Peptidase_aspartic_dom_sf"/>
</dbReference>
<proteinExistence type="predicted"/>
<keyword evidence="2" id="KW-1185">Reference proteome</keyword>
<gene>
    <name evidence="1" type="ORF">Adt_21397</name>
</gene>
<dbReference type="Proteomes" id="UP001604336">
    <property type="component" value="Unassembled WGS sequence"/>
</dbReference>